<evidence type="ECO:0000256" key="9">
    <source>
        <dbReference type="ARBA" id="ARBA00070870"/>
    </source>
</evidence>
<keyword evidence="5 10" id="KW-0819">tRNA processing</keyword>
<dbReference type="Ensembl" id="ENSSFOT00015027694.2">
    <property type="protein sequence ID" value="ENSSFOP00015027385.2"/>
    <property type="gene ID" value="ENSSFOG00015017579.2"/>
</dbReference>
<dbReference type="InterPro" id="IPR011856">
    <property type="entry name" value="tRNA_endonuc-like_dom_sf"/>
</dbReference>
<dbReference type="GO" id="GO:0003676">
    <property type="term" value="F:nucleic acid binding"/>
    <property type="evidence" value="ECO:0007669"/>
    <property type="project" value="InterPro"/>
</dbReference>
<dbReference type="SUPFAM" id="SSF53032">
    <property type="entry name" value="tRNA-intron endonuclease catalytic domain-like"/>
    <property type="match status" value="1"/>
</dbReference>
<dbReference type="InterPro" id="IPR006677">
    <property type="entry name" value="tRNA_intron_Endonuc_cat-like"/>
</dbReference>
<protein>
    <recommendedName>
        <fullName evidence="9 10">tRNA-splicing endonuclease subunit Sen34</fullName>
        <ecNumber evidence="3 10">4.6.1.16</ecNumber>
    </recommendedName>
</protein>
<organism evidence="14 15">
    <name type="scientific">Scleropages formosus</name>
    <name type="common">Asian bonytongue</name>
    <name type="synonym">Osteoglossum formosum</name>
    <dbReference type="NCBI Taxonomy" id="113540"/>
    <lineage>
        <taxon>Eukaryota</taxon>
        <taxon>Metazoa</taxon>
        <taxon>Chordata</taxon>
        <taxon>Craniata</taxon>
        <taxon>Vertebrata</taxon>
        <taxon>Euteleostomi</taxon>
        <taxon>Actinopterygii</taxon>
        <taxon>Neopterygii</taxon>
        <taxon>Teleostei</taxon>
        <taxon>Osteoglossocephala</taxon>
        <taxon>Osteoglossomorpha</taxon>
        <taxon>Osteoglossiformes</taxon>
        <taxon>Osteoglossidae</taxon>
        <taxon>Scleropages</taxon>
    </lineage>
</organism>
<dbReference type="Proteomes" id="UP000694397">
    <property type="component" value="Chromosome 10"/>
</dbReference>
<comment type="subcellular location">
    <subcellularLocation>
        <location evidence="1">Nucleus</location>
        <location evidence="1">Nucleolus</location>
    </subcellularLocation>
</comment>
<dbReference type="InterPro" id="IPR016690">
    <property type="entry name" value="TSEN34"/>
</dbReference>
<evidence type="ECO:0000256" key="2">
    <source>
        <dbReference type="ARBA" id="ARBA00008078"/>
    </source>
</evidence>
<keyword evidence="7 10" id="KW-0539">Nucleus</keyword>
<sequence>SFPARAVLPPPRPVSLGVASAQRPKVIKTAAMDTDCVMHACGSSALLWRAAEARAARRAGIVGTLVGALARQPRQNARLGRPVELLKEEARLLGEEEGWALSHAPERSEVRLAEQHRERMEHSYAEQSLLALQERKAVLQRVLAEKQGADDDDNRAVRDRLGNLDDTFSFPRSAMAVQLSTARAGLGHDPEERRFLVSELLRTRDEQFEIRFRVFRDLRNKGFYLTSGGKFGGDYLVYPGDPLRFHAHFIALCVALETALPLCDVLALSRLGVNVKKTVLLCSPSSEGTVAYTSLQWSGMA</sequence>
<dbReference type="GO" id="GO:0000379">
    <property type="term" value="P:tRNA-type intron splice site recognition and cleavage"/>
    <property type="evidence" value="ECO:0007669"/>
    <property type="project" value="UniProtKB-UniRule"/>
</dbReference>
<dbReference type="Pfam" id="PF01974">
    <property type="entry name" value="tRNA_int_endo"/>
    <property type="match status" value="1"/>
</dbReference>
<feature type="domain" description="TSEN34 N-terminal" evidence="13">
    <location>
        <begin position="39"/>
        <end position="96"/>
    </location>
</feature>
<evidence type="ECO:0000313" key="14">
    <source>
        <dbReference type="Ensembl" id="ENSSFOP00015027385.2"/>
    </source>
</evidence>
<dbReference type="CDD" id="cd22363">
    <property type="entry name" value="tRNA-intron_lyase_C"/>
    <property type="match status" value="1"/>
</dbReference>
<dbReference type="Gene3D" id="3.40.1350.10">
    <property type="match status" value="1"/>
</dbReference>
<evidence type="ECO:0000313" key="15">
    <source>
        <dbReference type="Proteomes" id="UP000694397"/>
    </source>
</evidence>
<dbReference type="PANTHER" id="PTHR13070">
    <property type="entry name" value="TRNA-SPLICING ENDONUCLEASE SUBUNIT SEN34-RELATED"/>
    <property type="match status" value="1"/>
</dbReference>
<evidence type="ECO:0000256" key="3">
    <source>
        <dbReference type="ARBA" id="ARBA00012573"/>
    </source>
</evidence>
<dbReference type="FunFam" id="3.40.1350.10:FF:000002">
    <property type="entry name" value="tRNA-splicing endonuclease subunit Sen34"/>
    <property type="match status" value="1"/>
</dbReference>
<evidence type="ECO:0000256" key="6">
    <source>
        <dbReference type="ARBA" id="ARBA00023239"/>
    </source>
</evidence>
<keyword evidence="6 10" id="KW-0456">Lyase</keyword>
<gene>
    <name evidence="14" type="primary">tsen34</name>
</gene>
<evidence type="ECO:0000256" key="4">
    <source>
        <dbReference type="ARBA" id="ARBA00022664"/>
    </source>
</evidence>
<dbReference type="GO" id="GO:0006397">
    <property type="term" value="P:mRNA processing"/>
    <property type="evidence" value="ECO:0007669"/>
    <property type="project" value="UniProtKB-KW"/>
</dbReference>
<reference evidence="14 15" key="1">
    <citation type="submission" date="2019-04" db="EMBL/GenBank/DDBJ databases">
        <authorList>
            <consortium name="Wellcome Sanger Institute Data Sharing"/>
        </authorList>
    </citation>
    <scope>NUCLEOTIDE SEQUENCE [LARGE SCALE GENOMIC DNA]</scope>
</reference>
<dbReference type="PANTHER" id="PTHR13070:SF0">
    <property type="entry name" value="TRNA-SPLICING ENDONUCLEASE SUBUNIT SEN34"/>
    <property type="match status" value="1"/>
</dbReference>
<accession>A0A8C9RVX6</accession>
<dbReference type="GO" id="GO:0000214">
    <property type="term" value="C:tRNA-intron endonuclease complex"/>
    <property type="evidence" value="ECO:0007669"/>
    <property type="project" value="UniProtKB-UniRule"/>
</dbReference>
<keyword evidence="15" id="KW-1185">Reference proteome</keyword>
<evidence type="ECO:0000259" key="12">
    <source>
        <dbReference type="Pfam" id="PF01974"/>
    </source>
</evidence>
<keyword evidence="4" id="KW-0507">mRNA processing</keyword>
<dbReference type="GO" id="GO:0005730">
    <property type="term" value="C:nucleolus"/>
    <property type="evidence" value="ECO:0007669"/>
    <property type="project" value="UniProtKB-SubCell"/>
</dbReference>
<evidence type="ECO:0000256" key="7">
    <source>
        <dbReference type="ARBA" id="ARBA00023242"/>
    </source>
</evidence>
<dbReference type="NCBIfam" id="TIGR00324">
    <property type="entry name" value="endA"/>
    <property type="match status" value="1"/>
</dbReference>
<comment type="similarity">
    <text evidence="2 10">Belongs to the tRNA-intron endonuclease family.</text>
</comment>
<evidence type="ECO:0000256" key="10">
    <source>
        <dbReference type="PIRNR" id="PIRNR017250"/>
    </source>
</evidence>
<dbReference type="OrthoDB" id="48041at2759"/>
<dbReference type="GO" id="GO:0000213">
    <property type="term" value="F:tRNA-intron lyase activity"/>
    <property type="evidence" value="ECO:0007669"/>
    <property type="project" value="UniProtKB-UniRule"/>
</dbReference>
<comment type="subunit">
    <text evidence="8">tRNA splicing endonuclease is a heterotetramer composed of TSEN2, TSEN15, TSEN34/LENG5 and TSEN54. tRNA splicing endonuclease complex also contains proteins of the pre-mRNA 3'-end processing machinery such as CLP1, CPSF1, CPSF4 and CSTF2.</text>
</comment>
<dbReference type="Pfam" id="PF26577">
    <property type="entry name" value="TSEN34_N"/>
    <property type="match status" value="1"/>
</dbReference>
<evidence type="ECO:0000256" key="11">
    <source>
        <dbReference type="PIRSR" id="PIRSR017250-50"/>
    </source>
</evidence>
<feature type="active site" evidence="11">
    <location>
        <position position="246"/>
    </location>
</feature>
<comment type="function">
    <text evidence="10">Constitutes one of the two catalytic subunit of the tRNA-splicing endonuclease complex, a complex responsible for identification and cleavage of the splice sites in pre-tRNA. It cleaves pre-tRNA at the 5'- and 3'-splice sites to release the intron. The products are an intron and two tRNA half-molecules bearing 2',3'-cyclic phosphate and 5'-OH termini. There are no conserved sequences at the splice sites, but the intron is invariably located at the same site in the gene, placing the splice sites an invariant distance from the constant structural features of the tRNA body.</text>
</comment>
<evidence type="ECO:0000256" key="1">
    <source>
        <dbReference type="ARBA" id="ARBA00004604"/>
    </source>
</evidence>
<feature type="domain" description="tRNA intron endonuclease catalytic" evidence="12">
    <location>
        <begin position="208"/>
        <end position="292"/>
    </location>
</feature>
<evidence type="ECO:0000256" key="5">
    <source>
        <dbReference type="ARBA" id="ARBA00022694"/>
    </source>
</evidence>
<evidence type="ECO:0000256" key="8">
    <source>
        <dbReference type="ARBA" id="ARBA00064779"/>
    </source>
</evidence>
<dbReference type="AlphaFoldDB" id="A0A8C9RVX6"/>
<dbReference type="InterPro" id="IPR036167">
    <property type="entry name" value="tRNA_intron_Endo_cat-like_sf"/>
</dbReference>
<dbReference type="InterPro" id="IPR006676">
    <property type="entry name" value="tRNA_splic"/>
</dbReference>
<dbReference type="InterPro" id="IPR059049">
    <property type="entry name" value="TSEN34_N"/>
</dbReference>
<dbReference type="EC" id="4.6.1.16" evidence="3 10"/>
<feature type="active site" evidence="11">
    <location>
        <position position="238"/>
    </location>
</feature>
<evidence type="ECO:0000259" key="13">
    <source>
        <dbReference type="Pfam" id="PF26577"/>
    </source>
</evidence>
<name>A0A8C9RVX6_SCLFO</name>
<proteinExistence type="inferred from homology"/>
<feature type="active site" evidence="11">
    <location>
        <position position="277"/>
    </location>
</feature>
<dbReference type="GeneTree" id="ENSGT00390000003912"/>
<dbReference type="PIRSF" id="PIRSF017250">
    <property type="entry name" value="tRNA_splic_SEN34"/>
    <property type="match status" value="1"/>
</dbReference>
<reference evidence="14" key="2">
    <citation type="submission" date="2025-08" db="UniProtKB">
        <authorList>
            <consortium name="Ensembl"/>
        </authorList>
    </citation>
    <scope>IDENTIFICATION</scope>
</reference>
<reference evidence="14" key="3">
    <citation type="submission" date="2025-09" db="UniProtKB">
        <authorList>
            <consortium name="Ensembl"/>
        </authorList>
    </citation>
    <scope>IDENTIFICATION</scope>
</reference>